<dbReference type="AlphaFoldDB" id="A0A2Z2MC09"/>
<dbReference type="InterPro" id="IPR050366">
    <property type="entry name" value="BP-dependent_transpt_permease"/>
</dbReference>
<feature type="transmembrane region" description="Helical" evidence="7">
    <location>
        <begin position="220"/>
        <end position="242"/>
    </location>
</feature>
<reference evidence="9 10" key="1">
    <citation type="submission" date="2016-03" db="EMBL/GenBank/DDBJ databases">
        <title>Complete genome sequence of Thermococcus profundus strain DT5432.</title>
        <authorList>
            <person name="Oger P.M."/>
        </authorList>
    </citation>
    <scope>NUCLEOTIDE SEQUENCE [LARGE SCALE GENOMIC DNA]</scope>
    <source>
        <strain evidence="9 10">DT 5432</strain>
    </source>
</reference>
<dbReference type="Proteomes" id="UP000250179">
    <property type="component" value="Chromosome"/>
</dbReference>
<keyword evidence="10" id="KW-1185">Reference proteome</keyword>
<proteinExistence type="inferred from homology"/>
<keyword evidence="2 7" id="KW-0813">Transport</keyword>
<protein>
    <submittedName>
        <fullName evidence="9">Peptide ABC transporter permease</fullName>
    </submittedName>
</protein>
<organism evidence="9 10">
    <name type="scientific">Thermococcus profundus</name>
    <dbReference type="NCBI Taxonomy" id="49899"/>
    <lineage>
        <taxon>Archaea</taxon>
        <taxon>Methanobacteriati</taxon>
        <taxon>Methanobacteriota</taxon>
        <taxon>Thermococci</taxon>
        <taxon>Thermococcales</taxon>
        <taxon>Thermococcaceae</taxon>
        <taxon>Thermococcus</taxon>
    </lineage>
</organism>
<dbReference type="PANTHER" id="PTHR43386:SF1">
    <property type="entry name" value="D,D-DIPEPTIDE TRANSPORT SYSTEM PERMEASE PROTEIN DDPC-RELATED"/>
    <property type="match status" value="1"/>
</dbReference>
<keyword evidence="6 7" id="KW-0472">Membrane</keyword>
<keyword evidence="4 7" id="KW-0812">Transmembrane</keyword>
<evidence type="ECO:0000256" key="2">
    <source>
        <dbReference type="ARBA" id="ARBA00022448"/>
    </source>
</evidence>
<evidence type="ECO:0000256" key="5">
    <source>
        <dbReference type="ARBA" id="ARBA00022989"/>
    </source>
</evidence>
<evidence type="ECO:0000256" key="7">
    <source>
        <dbReference type="RuleBase" id="RU363032"/>
    </source>
</evidence>
<keyword evidence="3" id="KW-1003">Cell membrane</keyword>
<feature type="transmembrane region" description="Helical" evidence="7">
    <location>
        <begin position="163"/>
        <end position="182"/>
    </location>
</feature>
<comment type="similarity">
    <text evidence="7">Belongs to the binding-protein-dependent transport system permease family.</text>
</comment>
<dbReference type="Gene3D" id="1.10.3720.10">
    <property type="entry name" value="MetI-like"/>
    <property type="match status" value="1"/>
</dbReference>
<feature type="transmembrane region" description="Helical" evidence="7">
    <location>
        <begin position="15"/>
        <end position="35"/>
    </location>
</feature>
<dbReference type="GO" id="GO:0071916">
    <property type="term" value="F:dipeptide transmembrane transporter activity"/>
    <property type="evidence" value="ECO:0007669"/>
    <property type="project" value="TreeGrafter"/>
</dbReference>
<dbReference type="Pfam" id="PF00528">
    <property type="entry name" value="BPD_transp_1"/>
    <property type="match status" value="1"/>
</dbReference>
<keyword evidence="5 7" id="KW-1133">Transmembrane helix</keyword>
<dbReference type="GO" id="GO:0005886">
    <property type="term" value="C:plasma membrane"/>
    <property type="evidence" value="ECO:0007669"/>
    <property type="project" value="UniProtKB-SubCell"/>
</dbReference>
<evidence type="ECO:0000256" key="6">
    <source>
        <dbReference type="ARBA" id="ARBA00023136"/>
    </source>
</evidence>
<evidence type="ECO:0000256" key="3">
    <source>
        <dbReference type="ARBA" id="ARBA00022475"/>
    </source>
</evidence>
<gene>
    <name evidence="9" type="ORF">A3L09_02480</name>
</gene>
<evidence type="ECO:0000256" key="1">
    <source>
        <dbReference type="ARBA" id="ARBA00004651"/>
    </source>
</evidence>
<evidence type="ECO:0000256" key="4">
    <source>
        <dbReference type="ARBA" id="ARBA00022692"/>
    </source>
</evidence>
<dbReference type="RefSeq" id="WP_088857476.1">
    <property type="nucleotide sequence ID" value="NZ_CP014862.1"/>
</dbReference>
<feature type="domain" description="ABC transmembrane type-1" evidence="8">
    <location>
        <begin position="99"/>
        <end position="291"/>
    </location>
</feature>
<dbReference type="GeneID" id="33319241"/>
<dbReference type="SUPFAM" id="SSF161098">
    <property type="entry name" value="MetI-like"/>
    <property type="match status" value="1"/>
</dbReference>
<feature type="transmembrane region" description="Helical" evidence="7">
    <location>
        <begin position="103"/>
        <end position="126"/>
    </location>
</feature>
<evidence type="ECO:0000259" key="8">
    <source>
        <dbReference type="PROSITE" id="PS50928"/>
    </source>
</evidence>
<dbReference type="OrthoDB" id="312811at2157"/>
<evidence type="ECO:0000313" key="9">
    <source>
        <dbReference type="EMBL" id="ASJ02212.1"/>
    </source>
</evidence>
<dbReference type="InterPro" id="IPR035906">
    <property type="entry name" value="MetI-like_sf"/>
</dbReference>
<dbReference type="EMBL" id="CP014862">
    <property type="protein sequence ID" value="ASJ02212.1"/>
    <property type="molecule type" value="Genomic_DNA"/>
</dbReference>
<dbReference type="PANTHER" id="PTHR43386">
    <property type="entry name" value="OLIGOPEPTIDE TRANSPORT SYSTEM PERMEASE PROTEIN APPC"/>
    <property type="match status" value="1"/>
</dbReference>
<feature type="transmembrane region" description="Helical" evidence="7">
    <location>
        <begin position="269"/>
        <end position="294"/>
    </location>
</feature>
<comment type="subcellular location">
    <subcellularLocation>
        <location evidence="1 7">Cell membrane</location>
        <topology evidence="1 7">Multi-pass membrane protein</topology>
    </subcellularLocation>
</comment>
<feature type="transmembrane region" description="Helical" evidence="7">
    <location>
        <begin position="138"/>
        <end position="157"/>
    </location>
</feature>
<evidence type="ECO:0000313" key="10">
    <source>
        <dbReference type="Proteomes" id="UP000250179"/>
    </source>
</evidence>
<sequence>MRSNTLKIALRNNKFKIGVAIVSFFIIFALIGPMFSKFDPLGYYVVKIGERSITKASTPNIPPGGIGEIFTPHGVVKVKHYLGTDSFGRDLYSQVVYGLRSSLFVGLVGGGLATLIGLLVGFVAGYKGGWTDEILMMLTNILLVIPTLALLIIIAAYVTYRGILIESIIIGITAWPWTARAVRAQTFSLKEREFVALAKIAGMRDLAIIFEEIMPNMISYVFMVFILQFGGAILAAVGLDFIGLGPTKGVSLGIILQNAVLWNAIQLGYWWWAITPGLVIALLITGLYFINTGLDEVFNPRLRRGGE</sequence>
<dbReference type="PROSITE" id="PS50928">
    <property type="entry name" value="ABC_TM1"/>
    <property type="match status" value="1"/>
</dbReference>
<dbReference type="KEGG" id="tprf:A3L09_02480"/>
<dbReference type="InterPro" id="IPR000515">
    <property type="entry name" value="MetI-like"/>
</dbReference>
<dbReference type="CDD" id="cd06261">
    <property type="entry name" value="TM_PBP2"/>
    <property type="match status" value="1"/>
</dbReference>
<name>A0A2Z2MC09_THEPR</name>
<accession>A0A2Z2MC09</accession>